<reference evidence="1" key="1">
    <citation type="submission" date="2020-10" db="EMBL/GenBank/DDBJ databases">
        <title>Paenihalocynthiibacter styelae gen. nov., sp. nov., isolated from stalked sea squirt Styela clava.</title>
        <authorList>
            <person name="Kim Y.-O."/>
            <person name="Yoon J.-H."/>
        </authorList>
    </citation>
    <scope>NUCLEOTIDE SEQUENCE</scope>
    <source>
        <strain evidence="1">MYP1-1</strain>
    </source>
</reference>
<organism evidence="1 2">
    <name type="scientific">Halocynthiibacter styelae</name>
    <dbReference type="NCBI Taxonomy" id="2761955"/>
    <lineage>
        <taxon>Bacteria</taxon>
        <taxon>Pseudomonadati</taxon>
        <taxon>Pseudomonadota</taxon>
        <taxon>Alphaproteobacteria</taxon>
        <taxon>Rhodobacterales</taxon>
        <taxon>Paracoccaceae</taxon>
        <taxon>Halocynthiibacter</taxon>
    </lineage>
</organism>
<dbReference type="EMBL" id="JADCKQ010000006">
    <property type="protein sequence ID" value="MBI1493886.1"/>
    <property type="molecule type" value="Genomic_DNA"/>
</dbReference>
<sequence>MTKSFFFDLPDDEERSLIAALVDYCAGLSGEQFEHMYMSAGERLTILFSDFGFARETGVGFEALEKKEARHRMIAARPFEELPCLEDALHCAFYMADQYDISPDEQGVWRSKAAFSTELKRILNRLGLIDRDGFWTEYSVPVQLRGGYLIADGDRGCEQGNHCVERLALSTISDMPEAAKKLLDMSDSFSPDHERYGCYGIFGAMWRFGGWPSEGERSRIANLGCDPLITKVVDQILINQHNSYSHPDLE</sequence>
<dbReference type="RefSeq" id="WP_228848695.1">
    <property type="nucleotide sequence ID" value="NZ_JADCKQ010000006.1"/>
</dbReference>
<gene>
    <name evidence="1" type="ORF">H1D41_09595</name>
</gene>
<evidence type="ECO:0000313" key="1">
    <source>
        <dbReference type="EMBL" id="MBI1493886.1"/>
    </source>
</evidence>
<keyword evidence="2" id="KW-1185">Reference proteome</keyword>
<comment type="caution">
    <text evidence="1">The sequence shown here is derived from an EMBL/GenBank/DDBJ whole genome shotgun (WGS) entry which is preliminary data.</text>
</comment>
<proteinExistence type="predicted"/>
<name>A0A8J7LPP2_9RHOB</name>
<protein>
    <submittedName>
        <fullName evidence="1">Uncharacterized protein</fullName>
    </submittedName>
</protein>
<evidence type="ECO:0000313" key="2">
    <source>
        <dbReference type="Proteomes" id="UP000640583"/>
    </source>
</evidence>
<accession>A0A8J7LPP2</accession>
<dbReference type="AlphaFoldDB" id="A0A8J7LPP2"/>
<dbReference type="Proteomes" id="UP000640583">
    <property type="component" value="Unassembled WGS sequence"/>
</dbReference>